<reference evidence="11 12" key="1">
    <citation type="submission" date="2018-08" db="EMBL/GenBank/DDBJ databases">
        <title>Paenibacillus sp. M4BSY-1, whole genome shotgun sequence.</title>
        <authorList>
            <person name="Tuo L."/>
        </authorList>
    </citation>
    <scope>NUCLEOTIDE SEQUENCE [LARGE SCALE GENOMIC DNA]</scope>
    <source>
        <strain evidence="11 12">M4BSY-1</strain>
    </source>
</reference>
<comment type="subcellular location">
    <subcellularLocation>
        <location evidence="1">Cell envelope</location>
    </subcellularLocation>
</comment>
<dbReference type="GO" id="GO:0043565">
    <property type="term" value="F:sequence-specific DNA binding"/>
    <property type="evidence" value="ECO:0007669"/>
    <property type="project" value="InterPro"/>
</dbReference>
<keyword evidence="7" id="KW-0804">Transcription</keyword>
<dbReference type="GO" id="GO:0003700">
    <property type="term" value="F:DNA-binding transcription factor activity"/>
    <property type="evidence" value="ECO:0007669"/>
    <property type="project" value="InterPro"/>
</dbReference>
<dbReference type="SMART" id="SM00342">
    <property type="entry name" value="HTH_ARAC"/>
    <property type="match status" value="1"/>
</dbReference>
<feature type="domain" description="HTH araC/xylS-type" evidence="9">
    <location>
        <begin position="177"/>
        <end position="275"/>
    </location>
</feature>
<dbReference type="GO" id="GO:1901678">
    <property type="term" value="P:iron coordination entity transport"/>
    <property type="evidence" value="ECO:0007669"/>
    <property type="project" value="UniProtKB-ARBA"/>
</dbReference>
<dbReference type="RefSeq" id="WP_116046039.1">
    <property type="nucleotide sequence ID" value="NZ_QUBQ01000002.1"/>
</dbReference>
<evidence type="ECO:0000256" key="2">
    <source>
        <dbReference type="ARBA" id="ARBA00008814"/>
    </source>
</evidence>
<dbReference type="InterPro" id="IPR020449">
    <property type="entry name" value="Tscrpt_reg_AraC-type_HTH"/>
</dbReference>
<dbReference type="AlphaFoldDB" id="A0A371PF61"/>
<evidence type="ECO:0000256" key="7">
    <source>
        <dbReference type="ARBA" id="ARBA00023163"/>
    </source>
</evidence>
<evidence type="ECO:0000259" key="10">
    <source>
        <dbReference type="PROSITE" id="PS50983"/>
    </source>
</evidence>
<dbReference type="Proteomes" id="UP000261905">
    <property type="component" value="Unassembled WGS sequence"/>
</dbReference>
<name>A0A371PF61_9BACL</name>
<dbReference type="InterPro" id="IPR009057">
    <property type="entry name" value="Homeodomain-like_sf"/>
</dbReference>
<dbReference type="PRINTS" id="PR00032">
    <property type="entry name" value="HTHARAC"/>
</dbReference>
<evidence type="ECO:0000259" key="9">
    <source>
        <dbReference type="PROSITE" id="PS01124"/>
    </source>
</evidence>
<dbReference type="SUPFAM" id="SSF53807">
    <property type="entry name" value="Helical backbone' metal receptor"/>
    <property type="match status" value="1"/>
</dbReference>
<dbReference type="InterPro" id="IPR051313">
    <property type="entry name" value="Bact_iron-sidero_bind"/>
</dbReference>
<dbReference type="PROSITE" id="PS50983">
    <property type="entry name" value="FE_B12_PBP"/>
    <property type="match status" value="1"/>
</dbReference>
<evidence type="ECO:0000256" key="6">
    <source>
        <dbReference type="ARBA" id="ARBA00023125"/>
    </source>
</evidence>
<dbReference type="Gene3D" id="3.40.50.1980">
    <property type="entry name" value="Nitrogenase molybdenum iron protein domain"/>
    <property type="match status" value="2"/>
</dbReference>
<dbReference type="PROSITE" id="PS01124">
    <property type="entry name" value="HTH_ARAC_FAMILY_2"/>
    <property type="match status" value="1"/>
</dbReference>
<dbReference type="GO" id="GO:0030288">
    <property type="term" value="C:outer membrane-bounded periplasmic space"/>
    <property type="evidence" value="ECO:0007669"/>
    <property type="project" value="TreeGrafter"/>
</dbReference>
<evidence type="ECO:0000313" key="11">
    <source>
        <dbReference type="EMBL" id="REK74559.1"/>
    </source>
</evidence>
<proteinExistence type="inferred from homology"/>
<evidence type="ECO:0000256" key="5">
    <source>
        <dbReference type="ARBA" id="ARBA00023015"/>
    </source>
</evidence>
<dbReference type="Gene3D" id="1.10.10.60">
    <property type="entry name" value="Homeodomain-like"/>
    <property type="match status" value="2"/>
</dbReference>
<dbReference type="Pfam" id="PF12833">
    <property type="entry name" value="HTH_18"/>
    <property type="match status" value="1"/>
</dbReference>
<protein>
    <submittedName>
        <fullName evidence="11">Helix-turn-helix domain-containing protein</fullName>
    </submittedName>
</protein>
<organism evidence="11 12">
    <name type="scientific">Paenibacillus paeoniae</name>
    <dbReference type="NCBI Taxonomy" id="2292705"/>
    <lineage>
        <taxon>Bacteria</taxon>
        <taxon>Bacillati</taxon>
        <taxon>Bacillota</taxon>
        <taxon>Bacilli</taxon>
        <taxon>Bacillales</taxon>
        <taxon>Paenibacillaceae</taxon>
        <taxon>Paenibacillus</taxon>
    </lineage>
</organism>
<dbReference type="EMBL" id="QUBQ01000002">
    <property type="protein sequence ID" value="REK74559.1"/>
    <property type="molecule type" value="Genomic_DNA"/>
</dbReference>
<dbReference type="InterPro" id="IPR002491">
    <property type="entry name" value="ABC_transptr_periplasmic_BD"/>
</dbReference>
<feature type="domain" description="Fe/B12 periplasmic-binding" evidence="10">
    <location>
        <begin position="402"/>
        <end position="656"/>
    </location>
</feature>
<accession>A0A371PF61</accession>
<gene>
    <name evidence="11" type="ORF">DX130_12715</name>
</gene>
<dbReference type="Pfam" id="PF01497">
    <property type="entry name" value="Peripla_BP_2"/>
    <property type="match status" value="1"/>
</dbReference>
<dbReference type="PANTHER" id="PTHR30532:SF29">
    <property type="entry name" value="FE(3+) DICITRATE-BINDING PERIPLASMIC PROTEIN"/>
    <property type="match status" value="1"/>
</dbReference>
<comment type="similarity">
    <text evidence="2">Belongs to the bacterial solute-binding protein 8 family.</text>
</comment>
<evidence type="ECO:0000313" key="12">
    <source>
        <dbReference type="Proteomes" id="UP000261905"/>
    </source>
</evidence>
<evidence type="ECO:0000256" key="8">
    <source>
        <dbReference type="SAM" id="MobiDB-lite"/>
    </source>
</evidence>
<dbReference type="PANTHER" id="PTHR30532">
    <property type="entry name" value="IRON III DICITRATE-BINDING PERIPLASMIC PROTEIN"/>
    <property type="match status" value="1"/>
</dbReference>
<evidence type="ECO:0000256" key="4">
    <source>
        <dbReference type="ARBA" id="ARBA00022729"/>
    </source>
</evidence>
<comment type="caution">
    <text evidence="11">The sequence shown here is derived from an EMBL/GenBank/DDBJ whole genome shotgun (WGS) entry which is preliminary data.</text>
</comment>
<evidence type="ECO:0000256" key="3">
    <source>
        <dbReference type="ARBA" id="ARBA00022448"/>
    </source>
</evidence>
<feature type="region of interest" description="Disordered" evidence="8">
    <location>
        <begin position="349"/>
        <end position="389"/>
    </location>
</feature>
<keyword evidence="3" id="KW-0813">Transport</keyword>
<keyword evidence="5" id="KW-0805">Transcription regulation</keyword>
<dbReference type="OrthoDB" id="2652069at2"/>
<keyword evidence="6" id="KW-0238">DNA-binding</keyword>
<keyword evidence="12" id="KW-1185">Reference proteome</keyword>
<keyword evidence="4" id="KW-0732">Signal</keyword>
<sequence length="657" mass="74396">MIERDHMLLWNHAFIKVLDVRHTTLEAGNSLRAYKLPSSMFMYSVRGDADVWMDNREYAARRYHVVHGGKGTMLTINVTEDLFECYMIFYKAVIPLPNRQEILELMERRNPFAMQYGFQPHHPALLLEMAKELYREWGTEGELERFYTKKLFYDFVYELLRQLASHNIQTHQPDLAEQAIRYIHEHYREQLTLESLAQALNYSAPYVARQFKSKTGRSLIEYLIEVRMGEAGQLLKETDLPLQEIAEGVGYSDTSYFIRVFKKWIGLTPGQYREKHRAQSSDNPVKRFILSDARRQRARYIVNDSKNHFQYMKERKLSMYGNKSSWAVTSLMLCLMLLLGACSGGAGGQSQPVSNAGGGASSPVPTGENGGAGENSHAQTESKTRKMSTLKGDIEVPANPERIVVLYHVGDVLAFGAKPVGVSEVYDGAAFQQDVSGIPSLGHWMEPSPEAVLALNPDLIIVPSEDPYRVLKDIAPTVYMPFDSMTLEERMEMIGKALGKENESDALLQQFYAKVESSKDKLREAGILNKTVTIMEGGKGNMLITASKKYGRGSEVVYEYLGMKAPDIIQKDIDATDKVYSYDISFEKLPQYAGDIIIRSAYEGMENLTDSALWNNLPAVKEGRLIELDFGLSYYTDIYSLDKQLDYIVDSLLKSVS</sequence>
<dbReference type="InterPro" id="IPR018060">
    <property type="entry name" value="HTH_AraC"/>
</dbReference>
<evidence type="ECO:0000256" key="1">
    <source>
        <dbReference type="ARBA" id="ARBA00004196"/>
    </source>
</evidence>
<dbReference type="SUPFAM" id="SSF46689">
    <property type="entry name" value="Homeodomain-like"/>
    <property type="match status" value="2"/>
</dbReference>